<keyword evidence="8" id="KW-1185">Reference proteome</keyword>
<keyword evidence="1 4" id="KW-0547">Nucleotide-binding</keyword>
<evidence type="ECO:0000313" key="8">
    <source>
        <dbReference type="Proteomes" id="UP000541558"/>
    </source>
</evidence>
<dbReference type="EC" id="3.6.4.13" evidence="4"/>
<evidence type="ECO:0000313" key="7">
    <source>
        <dbReference type="EMBL" id="KAF5341070.1"/>
    </source>
</evidence>
<proteinExistence type="inferred from homology"/>
<dbReference type="OrthoDB" id="193716at2759"/>
<comment type="domain">
    <text evidence="4">The Q motif is unique to and characteristic of the DEAD box family of RNA helicases and controls ATP binding and hydrolysis.</text>
</comment>
<organism evidence="7 8">
    <name type="scientific">Ephemerocybe angulata</name>
    <dbReference type="NCBI Taxonomy" id="980116"/>
    <lineage>
        <taxon>Eukaryota</taxon>
        <taxon>Fungi</taxon>
        <taxon>Dikarya</taxon>
        <taxon>Basidiomycota</taxon>
        <taxon>Agaricomycotina</taxon>
        <taxon>Agaricomycetes</taxon>
        <taxon>Agaricomycetidae</taxon>
        <taxon>Agaricales</taxon>
        <taxon>Agaricineae</taxon>
        <taxon>Psathyrellaceae</taxon>
        <taxon>Ephemerocybe</taxon>
    </lineage>
</organism>
<feature type="domain" description="Helicase ATP-binding" evidence="6">
    <location>
        <begin position="1"/>
        <end position="143"/>
    </location>
</feature>
<evidence type="ECO:0000259" key="6">
    <source>
        <dbReference type="PROSITE" id="PS51192"/>
    </source>
</evidence>
<dbReference type="InterPro" id="IPR011545">
    <property type="entry name" value="DEAD/DEAH_box_helicase_dom"/>
</dbReference>
<accession>A0A8H5CG02</accession>
<dbReference type="InterPro" id="IPR027417">
    <property type="entry name" value="P-loop_NTPase"/>
</dbReference>
<dbReference type="SMART" id="SM00487">
    <property type="entry name" value="DEXDc"/>
    <property type="match status" value="1"/>
</dbReference>
<gene>
    <name evidence="7" type="ORF">D9611_005972</name>
</gene>
<comment type="caution">
    <text evidence="7">The sequence shown here is derived from an EMBL/GenBank/DDBJ whole genome shotgun (WGS) entry which is preliminary data.</text>
</comment>
<dbReference type="PROSITE" id="PS51192">
    <property type="entry name" value="HELICASE_ATP_BIND_1"/>
    <property type="match status" value="1"/>
</dbReference>
<evidence type="ECO:0000256" key="5">
    <source>
        <dbReference type="SAM" id="MobiDB-lite"/>
    </source>
</evidence>
<dbReference type="GO" id="GO:0003724">
    <property type="term" value="F:RNA helicase activity"/>
    <property type="evidence" value="ECO:0007669"/>
    <property type="project" value="UniProtKB-EC"/>
</dbReference>
<keyword evidence="4" id="KW-0347">Helicase</keyword>
<dbReference type="InterPro" id="IPR014001">
    <property type="entry name" value="Helicase_ATP-bd"/>
</dbReference>
<name>A0A8H5CG02_9AGAR</name>
<evidence type="ECO:0000256" key="4">
    <source>
        <dbReference type="RuleBase" id="RU365068"/>
    </source>
</evidence>
<dbReference type="GO" id="GO:0003723">
    <property type="term" value="F:RNA binding"/>
    <property type="evidence" value="ECO:0007669"/>
    <property type="project" value="UniProtKB-UniRule"/>
</dbReference>
<dbReference type="PANTHER" id="PTHR24031">
    <property type="entry name" value="RNA HELICASE"/>
    <property type="match status" value="1"/>
</dbReference>
<dbReference type="GO" id="GO:0016787">
    <property type="term" value="F:hydrolase activity"/>
    <property type="evidence" value="ECO:0007669"/>
    <property type="project" value="UniProtKB-KW"/>
</dbReference>
<evidence type="ECO:0000256" key="3">
    <source>
        <dbReference type="ARBA" id="ARBA00022840"/>
    </source>
</evidence>
<feature type="compositionally biased region" description="Basic and acidic residues" evidence="5">
    <location>
        <begin position="193"/>
        <end position="206"/>
    </location>
</feature>
<evidence type="ECO:0000256" key="1">
    <source>
        <dbReference type="ARBA" id="ARBA00022741"/>
    </source>
</evidence>
<sequence length="206" mass="22448">MDNVGTLVISPTHELASQIAVEAQKLTSHHAGFDVSLFVGGVDKRGQLNGFNRGRKDILVATPGRLKDFLSDSRSGVAEALKNTKMLILDEADPLLDMGFREDIEEIMRVLPSNATRQTFFSATVSKGIQQIAHTHLAPNHRFVNCVSEEGSPFTCCPLPESTIQANGPAFVVLETSPVVTQSLTTTPPLPMDMERQNQHTEALAR</sequence>
<keyword evidence="4" id="KW-0694">RNA-binding</keyword>
<dbReference type="GO" id="GO:0005524">
    <property type="term" value="F:ATP binding"/>
    <property type="evidence" value="ECO:0007669"/>
    <property type="project" value="UniProtKB-UniRule"/>
</dbReference>
<evidence type="ECO:0000256" key="2">
    <source>
        <dbReference type="ARBA" id="ARBA00022801"/>
    </source>
</evidence>
<reference evidence="7 8" key="1">
    <citation type="journal article" date="2020" name="ISME J.">
        <title>Uncovering the hidden diversity of litter-decomposition mechanisms in mushroom-forming fungi.</title>
        <authorList>
            <person name="Floudas D."/>
            <person name="Bentzer J."/>
            <person name="Ahren D."/>
            <person name="Johansson T."/>
            <person name="Persson P."/>
            <person name="Tunlid A."/>
        </authorList>
    </citation>
    <scope>NUCLEOTIDE SEQUENCE [LARGE SCALE GENOMIC DNA]</scope>
    <source>
        <strain evidence="7 8">CBS 175.51</strain>
    </source>
</reference>
<keyword evidence="3 4" id="KW-0067">ATP-binding</keyword>
<dbReference type="AlphaFoldDB" id="A0A8H5CG02"/>
<keyword evidence="2 4" id="KW-0378">Hydrolase</keyword>
<feature type="region of interest" description="Disordered" evidence="5">
    <location>
        <begin position="184"/>
        <end position="206"/>
    </location>
</feature>
<comment type="similarity">
    <text evidence="4">Belongs to the DEAD box helicase family.</text>
</comment>
<comment type="catalytic activity">
    <reaction evidence="4">
        <text>ATP + H2O = ADP + phosphate + H(+)</text>
        <dbReference type="Rhea" id="RHEA:13065"/>
        <dbReference type="ChEBI" id="CHEBI:15377"/>
        <dbReference type="ChEBI" id="CHEBI:15378"/>
        <dbReference type="ChEBI" id="CHEBI:30616"/>
        <dbReference type="ChEBI" id="CHEBI:43474"/>
        <dbReference type="ChEBI" id="CHEBI:456216"/>
        <dbReference type="EC" id="3.6.4.13"/>
    </reaction>
</comment>
<dbReference type="Pfam" id="PF00270">
    <property type="entry name" value="DEAD"/>
    <property type="match status" value="1"/>
</dbReference>
<dbReference type="SUPFAM" id="SSF52540">
    <property type="entry name" value="P-loop containing nucleoside triphosphate hydrolases"/>
    <property type="match status" value="1"/>
</dbReference>
<protein>
    <recommendedName>
        <fullName evidence="4">ATP-dependent RNA helicase</fullName>
        <ecNumber evidence="4">3.6.4.13</ecNumber>
    </recommendedName>
</protein>
<dbReference type="EMBL" id="JAACJK010000002">
    <property type="protein sequence ID" value="KAF5341070.1"/>
    <property type="molecule type" value="Genomic_DNA"/>
</dbReference>
<comment type="function">
    <text evidence="4">RNA helicase.</text>
</comment>
<dbReference type="Proteomes" id="UP000541558">
    <property type="component" value="Unassembled WGS sequence"/>
</dbReference>
<dbReference type="Gene3D" id="3.40.50.300">
    <property type="entry name" value="P-loop containing nucleotide triphosphate hydrolases"/>
    <property type="match status" value="1"/>
</dbReference>